<dbReference type="PANTHER" id="PTHR43045:SF4">
    <property type="entry name" value="TRANSPORTER YDFJ-RELATED"/>
    <property type="match status" value="1"/>
</dbReference>
<feature type="transmembrane region" description="Helical" evidence="8">
    <location>
        <begin position="186"/>
        <end position="208"/>
    </location>
</feature>
<evidence type="ECO:0000313" key="11">
    <source>
        <dbReference type="EMBL" id="HAB1456984.1"/>
    </source>
</evidence>
<keyword evidence="3" id="KW-1003">Cell membrane</keyword>
<evidence type="ECO:0000256" key="8">
    <source>
        <dbReference type="SAM" id="Phobius"/>
    </source>
</evidence>
<evidence type="ECO:0000313" key="14">
    <source>
        <dbReference type="EMBL" id="HAB4116678.1"/>
    </source>
</evidence>
<dbReference type="EMBL" id="DAAGWM010000002">
    <property type="protein sequence ID" value="HAB4835023.1"/>
    <property type="molecule type" value="Genomic_DNA"/>
</dbReference>
<dbReference type="EMBL" id="DAAGMU010000033">
    <property type="protein sequence ID" value="HAB3710294.1"/>
    <property type="molecule type" value="Genomic_DNA"/>
</dbReference>
<keyword evidence="4" id="KW-0997">Cell inner membrane</keyword>
<dbReference type="EMBL" id="DAAGMS010000002">
    <property type="protein sequence ID" value="HAB3697977.1"/>
    <property type="molecule type" value="Genomic_DNA"/>
</dbReference>
<feature type="transmembrane region" description="Helical" evidence="8">
    <location>
        <begin position="89"/>
        <end position="107"/>
    </location>
</feature>
<feature type="transmembrane region" description="Helical" evidence="8">
    <location>
        <begin position="312"/>
        <end position="333"/>
    </location>
</feature>
<dbReference type="EMBL" id="DAAFPX010000001">
    <property type="protein sequence ID" value="HAB1014649.1"/>
    <property type="molecule type" value="Genomic_DNA"/>
</dbReference>
<dbReference type="EMBL" id="DAAHIO010000003">
    <property type="protein sequence ID" value="HAB6159941.1"/>
    <property type="molecule type" value="Genomic_DNA"/>
</dbReference>
<evidence type="ECO:0000313" key="20">
    <source>
        <dbReference type="EMBL" id="HAB6159941.1"/>
    </source>
</evidence>
<evidence type="ECO:0000313" key="16">
    <source>
        <dbReference type="EMBL" id="HAB4835023.1"/>
    </source>
</evidence>
<evidence type="ECO:0000313" key="12">
    <source>
        <dbReference type="EMBL" id="HAB3697977.1"/>
    </source>
</evidence>
<dbReference type="RefSeq" id="WP_001540001.1">
    <property type="nucleotide sequence ID" value="NZ_CP051366.1"/>
</dbReference>
<evidence type="ECO:0000313" key="18">
    <source>
        <dbReference type="EMBL" id="HAB6091930.1"/>
    </source>
</evidence>
<gene>
    <name evidence="10" type="ORF">GB124_01250</name>
    <name evidence="17" type="ORF">GB355_00745</name>
    <name evidence="20" type="ORF">GB421_04255</name>
    <name evidence="18" type="ORF">GB623_01240</name>
    <name evidence="13" type="ORF">GBV40_20695</name>
    <name evidence="19" type="ORF">GBV66_03575</name>
    <name evidence="12" type="ORF">GBV92_02615</name>
    <name evidence="11" type="ORF">GBX10_06460</name>
    <name evidence="15" type="ORF">GBY24_02615</name>
    <name evidence="14" type="ORF">GBY28_02890</name>
    <name evidence="16" type="ORF">GBZ03_03030</name>
    <name evidence="21" type="ORF">GND64_000248</name>
</gene>
<feature type="domain" description="Major facilitator superfamily (MFS) profile" evidence="9">
    <location>
        <begin position="16"/>
        <end position="432"/>
    </location>
</feature>
<feature type="transmembrane region" description="Helical" evidence="8">
    <location>
        <begin position="286"/>
        <end position="305"/>
    </location>
</feature>
<dbReference type="Gene3D" id="1.20.1250.20">
    <property type="entry name" value="MFS general substrate transporter like domains"/>
    <property type="match status" value="2"/>
</dbReference>
<dbReference type="EMBL" id="DAAHHF010000002">
    <property type="protein sequence ID" value="HAB6151088.1"/>
    <property type="molecule type" value="Genomic_DNA"/>
</dbReference>
<evidence type="ECO:0000313" key="10">
    <source>
        <dbReference type="EMBL" id="HAB1014649.1"/>
    </source>
</evidence>
<evidence type="ECO:0000313" key="21">
    <source>
        <dbReference type="EMBL" id="HAF7591016.1"/>
    </source>
</evidence>
<feature type="transmembrane region" description="Helical" evidence="8">
    <location>
        <begin position="154"/>
        <end position="180"/>
    </location>
</feature>
<evidence type="ECO:0000256" key="1">
    <source>
        <dbReference type="ARBA" id="ARBA00004429"/>
    </source>
</evidence>
<evidence type="ECO:0000313" key="17">
    <source>
        <dbReference type="EMBL" id="HAB5983808.1"/>
    </source>
</evidence>
<evidence type="ECO:0000256" key="4">
    <source>
        <dbReference type="ARBA" id="ARBA00022519"/>
    </source>
</evidence>
<dbReference type="FunFam" id="1.20.1250.20:FF:000227">
    <property type="entry name" value="MFS transporter, metabolite:H+ symporter family protein"/>
    <property type="match status" value="1"/>
</dbReference>
<dbReference type="SUPFAM" id="SSF103473">
    <property type="entry name" value="MFS general substrate transporter"/>
    <property type="match status" value="1"/>
</dbReference>
<keyword evidence="5 8" id="KW-0812">Transmembrane</keyword>
<evidence type="ECO:0000256" key="7">
    <source>
        <dbReference type="ARBA" id="ARBA00023136"/>
    </source>
</evidence>
<dbReference type="GO" id="GO:0005886">
    <property type="term" value="C:plasma membrane"/>
    <property type="evidence" value="ECO:0007669"/>
    <property type="project" value="UniProtKB-SubCell"/>
</dbReference>
<dbReference type="EMBL" id="DAAWEV010000001">
    <property type="protein sequence ID" value="HAF7591016.1"/>
    <property type="molecule type" value="Genomic_DNA"/>
</dbReference>
<dbReference type="InterPro" id="IPR020846">
    <property type="entry name" value="MFS_dom"/>
</dbReference>
<evidence type="ECO:0000313" key="19">
    <source>
        <dbReference type="EMBL" id="HAB6151088.1"/>
    </source>
</evidence>
<keyword evidence="7 8" id="KW-0472">Membrane</keyword>
<dbReference type="EMBL" id="DAAGSC010000002">
    <property type="protein sequence ID" value="HAB4333776.1"/>
    <property type="molecule type" value="Genomic_DNA"/>
</dbReference>
<feature type="transmembrane region" description="Helical" evidence="8">
    <location>
        <begin position="21"/>
        <end position="42"/>
    </location>
</feature>
<dbReference type="PROSITE" id="PS50850">
    <property type="entry name" value="MFS"/>
    <property type="match status" value="1"/>
</dbReference>
<organism evidence="17">
    <name type="scientific">Salmonella enterica subsp. enterica serovar Choleraesuis</name>
    <dbReference type="NCBI Taxonomy" id="119912"/>
    <lineage>
        <taxon>Bacteria</taxon>
        <taxon>Pseudomonadati</taxon>
        <taxon>Pseudomonadota</taxon>
        <taxon>Gammaproteobacteria</taxon>
        <taxon>Enterobacterales</taxon>
        <taxon>Enterobacteriaceae</taxon>
        <taxon>Salmonella</taxon>
    </lineage>
</organism>
<evidence type="ECO:0000259" key="9">
    <source>
        <dbReference type="PROSITE" id="PS50850"/>
    </source>
</evidence>
<dbReference type="EMBL" id="DAAHHJ010000001">
    <property type="protein sequence ID" value="HAB6091930.1"/>
    <property type="molecule type" value="Genomic_DNA"/>
</dbReference>
<dbReference type="GO" id="GO:0022857">
    <property type="term" value="F:transmembrane transporter activity"/>
    <property type="evidence" value="ECO:0007669"/>
    <property type="project" value="InterPro"/>
</dbReference>
<evidence type="ECO:0000256" key="6">
    <source>
        <dbReference type="ARBA" id="ARBA00022989"/>
    </source>
</evidence>
<feature type="transmembrane region" description="Helical" evidence="8">
    <location>
        <begin position="380"/>
        <end position="400"/>
    </location>
</feature>
<dbReference type="EMBL" id="DAAFUW010000004">
    <property type="protein sequence ID" value="HAB1456984.1"/>
    <property type="molecule type" value="Genomic_DNA"/>
</dbReference>
<reference evidence="17" key="1">
    <citation type="journal article" date="2018" name="Genome Biol.">
        <title>SKESA: strategic k-mer extension for scrupulous assemblies.</title>
        <authorList>
            <person name="Souvorov A."/>
            <person name="Agarwala R."/>
            <person name="Lipman D.J."/>
        </authorList>
    </citation>
    <scope>NUCLEOTIDE SEQUENCE</scope>
    <source>
        <strain evidence="21">NCTR-SF22</strain>
        <strain evidence="17">Salmonella enterica</strain>
    </source>
</reference>
<keyword evidence="2" id="KW-0813">Transport</keyword>
<evidence type="ECO:0000256" key="5">
    <source>
        <dbReference type="ARBA" id="ARBA00022692"/>
    </source>
</evidence>
<dbReference type="EMBL" id="DAAHGH010000001">
    <property type="protein sequence ID" value="HAB5983808.1"/>
    <property type="molecule type" value="Genomic_DNA"/>
</dbReference>
<feature type="transmembrane region" description="Helical" evidence="8">
    <location>
        <begin position="54"/>
        <end position="77"/>
    </location>
</feature>
<dbReference type="CDD" id="cd17369">
    <property type="entry name" value="MFS_ShiA_like"/>
    <property type="match status" value="1"/>
</dbReference>
<keyword evidence="6 8" id="KW-1133">Transmembrane helix</keyword>
<name>A0A5I3F690_SALET</name>
<dbReference type="InterPro" id="IPR036259">
    <property type="entry name" value="MFS_trans_sf"/>
</dbReference>
<proteinExistence type="predicted"/>
<feature type="transmembrane region" description="Helical" evidence="8">
    <location>
        <begin position="339"/>
        <end position="360"/>
    </location>
</feature>
<sequence>MTQIKHERSTQDLVRAAVSGWLGTALEFMDFQLYSLGAALVFHEIFFPEQSAAMALILAMGTYGAGYIARIIGAFVFGKMGDRIGRKKVLFITITMMGICTTLIGVLPTYAQIGIFAPVLLVTLRIIQGLGAGAEISGAGTMLAEYAPKGKRGIISSLVAMGTNCGTLSATAIWAVMFFALEREQLIAWGWRIPFLASVVVMIFAIWLRMNLKESPVFEKVSEGEKSPALTPASENTLGAMFISKSFWLATGLRFGQAGNSGLIQTFLAGYLVQTLLFNKSIPTDALMISSVIGFITIPLLGWLSDKYGRRLPYIILNISAIILAWPMLSIVVDKTYSPGVIMAALIVIHNFAVLGLFALENITMAEIFGSRNRFTRMAISKEAGGLVAVGFGPVLAGIFCNMTDSWLPILIMLVLYSCIGLISALLMPEVRDRDLSLPEDAAEATAARSYATPQPRRVKSCRRYGRNANAVSAMLSGHFCLISVNPNAPGQALLCDCSAFRI</sequence>
<dbReference type="InterPro" id="IPR011701">
    <property type="entry name" value="MFS"/>
</dbReference>
<feature type="transmembrane region" description="Helical" evidence="8">
    <location>
        <begin position="406"/>
        <end position="428"/>
    </location>
</feature>
<protein>
    <submittedName>
        <fullName evidence="17 21">MFS transporter</fullName>
    </submittedName>
</protein>
<reference evidence="17" key="2">
    <citation type="submission" date="2019-10" db="EMBL/GenBank/DDBJ databases">
        <authorList>
            <consortium name="NCBI Pathogen Detection Project"/>
        </authorList>
    </citation>
    <scope>NUCLEOTIDE SEQUENCE</scope>
    <source>
        <strain evidence="21">NCTR-SF22</strain>
        <strain evidence="17">Salmonella enterica</strain>
    </source>
</reference>
<dbReference type="PANTHER" id="PTHR43045">
    <property type="entry name" value="SHIKIMATE TRANSPORTER"/>
    <property type="match status" value="1"/>
</dbReference>
<dbReference type="AlphaFoldDB" id="A0A5I3F690"/>
<dbReference type="Pfam" id="PF07690">
    <property type="entry name" value="MFS_1"/>
    <property type="match status" value="1"/>
</dbReference>
<evidence type="ECO:0000313" key="15">
    <source>
        <dbReference type="EMBL" id="HAB4333776.1"/>
    </source>
</evidence>
<evidence type="ECO:0000256" key="2">
    <source>
        <dbReference type="ARBA" id="ARBA00022448"/>
    </source>
</evidence>
<dbReference type="EMBL" id="DAAGQI010000002">
    <property type="protein sequence ID" value="HAB4116678.1"/>
    <property type="molecule type" value="Genomic_DNA"/>
</dbReference>
<dbReference type="OMA" id="EMFGSRN"/>
<accession>A0A5I3F690</accession>
<comment type="subcellular location">
    <subcellularLocation>
        <location evidence="1">Cell inner membrane</location>
        <topology evidence="1">Multi-pass membrane protein</topology>
    </subcellularLocation>
</comment>
<evidence type="ECO:0000313" key="13">
    <source>
        <dbReference type="EMBL" id="HAB3710294.1"/>
    </source>
</evidence>
<comment type="caution">
    <text evidence="17">The sequence shown here is derived from an EMBL/GenBank/DDBJ whole genome shotgun (WGS) entry which is preliminary data.</text>
</comment>
<evidence type="ECO:0000256" key="3">
    <source>
        <dbReference type="ARBA" id="ARBA00022475"/>
    </source>
</evidence>